<reference evidence="4" key="1">
    <citation type="submission" date="2018-05" db="EMBL/GenBank/DDBJ databases">
        <authorList>
            <person name="Lanie J.A."/>
            <person name="Ng W.-L."/>
            <person name="Kazmierczak K.M."/>
            <person name="Andrzejewski T.M."/>
            <person name="Davidsen T.M."/>
            <person name="Wayne K.J."/>
            <person name="Tettelin H."/>
            <person name="Glass J.I."/>
            <person name="Rusch D."/>
            <person name="Podicherti R."/>
            <person name="Tsui H.-C.T."/>
            <person name="Winkler M.E."/>
        </authorList>
    </citation>
    <scope>NUCLEOTIDE SEQUENCE</scope>
</reference>
<feature type="domain" description="Thioesterase" evidence="3">
    <location>
        <begin position="173"/>
        <end position="245"/>
    </location>
</feature>
<dbReference type="InterPro" id="IPR006683">
    <property type="entry name" value="Thioestr_dom"/>
</dbReference>
<organism evidence="4">
    <name type="scientific">marine metagenome</name>
    <dbReference type="NCBI Taxonomy" id="408172"/>
    <lineage>
        <taxon>unclassified sequences</taxon>
        <taxon>metagenomes</taxon>
        <taxon>ecological metagenomes</taxon>
    </lineage>
</organism>
<dbReference type="EMBL" id="UINC01022865">
    <property type="protein sequence ID" value="SVA93366.1"/>
    <property type="molecule type" value="Genomic_DNA"/>
</dbReference>
<dbReference type="Gene3D" id="3.10.129.10">
    <property type="entry name" value="Hotdog Thioesterase"/>
    <property type="match status" value="2"/>
</dbReference>
<evidence type="ECO:0000256" key="1">
    <source>
        <dbReference type="ARBA" id="ARBA00008324"/>
    </source>
</evidence>
<keyword evidence="2" id="KW-0378">Hydrolase</keyword>
<feature type="domain" description="Thioesterase" evidence="3">
    <location>
        <begin position="20"/>
        <end position="92"/>
    </location>
</feature>
<accession>A0A381ZVT1</accession>
<gene>
    <name evidence="4" type="ORF">METZ01_LOCUS146220</name>
</gene>
<dbReference type="PANTHER" id="PTHR21660">
    <property type="entry name" value="THIOESTERASE SUPERFAMILY MEMBER-RELATED"/>
    <property type="match status" value="1"/>
</dbReference>
<protein>
    <recommendedName>
        <fullName evidence="3">Thioesterase domain-containing protein</fullName>
    </recommendedName>
</protein>
<dbReference type="PANTHER" id="PTHR21660:SF1">
    <property type="entry name" value="ACYL-COENZYME A THIOESTERASE 13"/>
    <property type="match status" value="1"/>
</dbReference>
<dbReference type="Pfam" id="PF03061">
    <property type="entry name" value="4HBT"/>
    <property type="match status" value="2"/>
</dbReference>
<sequence length="269" mass="29011">MPAGDFRYAFWTGSQHANPNGVTHGGALFSFADHITGHTIVHTQHRMCATLKFKVNYVAAAALNSLVEGQVEIMHTTRTLAFVRVQLSHGGQILMSADGTCKLFARFGSRLAGTPASTSAIPDDMLPVAPVGYLPFPDQGGFPRLCGPVHYRRLEDGSFINGFQSRLVHDNSNGVVHGGVLFTFADDIIGRAASGISRRYATTVSMNVEYISSGPLDTWIEGTTEVTNMDGGFAFIRSRIFTNDQLILTADGVCRLLGPYSKVKPETAA</sequence>
<evidence type="ECO:0000259" key="3">
    <source>
        <dbReference type="Pfam" id="PF03061"/>
    </source>
</evidence>
<evidence type="ECO:0000313" key="4">
    <source>
        <dbReference type="EMBL" id="SVA93366.1"/>
    </source>
</evidence>
<dbReference type="InterPro" id="IPR039298">
    <property type="entry name" value="ACOT13"/>
</dbReference>
<proteinExistence type="inferred from homology"/>
<dbReference type="GO" id="GO:0047617">
    <property type="term" value="F:fatty acyl-CoA hydrolase activity"/>
    <property type="evidence" value="ECO:0007669"/>
    <property type="project" value="InterPro"/>
</dbReference>
<evidence type="ECO:0000256" key="2">
    <source>
        <dbReference type="ARBA" id="ARBA00022801"/>
    </source>
</evidence>
<name>A0A381ZVT1_9ZZZZ</name>
<dbReference type="CDD" id="cd03443">
    <property type="entry name" value="PaaI_thioesterase"/>
    <property type="match status" value="2"/>
</dbReference>
<dbReference type="AlphaFoldDB" id="A0A381ZVT1"/>
<dbReference type="InterPro" id="IPR029069">
    <property type="entry name" value="HotDog_dom_sf"/>
</dbReference>
<comment type="similarity">
    <text evidence="1">Belongs to the thioesterase PaaI family.</text>
</comment>
<dbReference type="SUPFAM" id="SSF54637">
    <property type="entry name" value="Thioesterase/thiol ester dehydrase-isomerase"/>
    <property type="match status" value="2"/>
</dbReference>